<sequence length="344" mass="38548">MGDTHMDISGNADQEYGNFSVDGDNNYDSTVASAVGAVLLSLLGVAGITGNLYTLIVLHASRGATSASVRVHVANLALADLLYLTTIPFVVHNSLAGDWHFGEAGCRVLLTLDLLTMHTSSFTLTAMSAERYLAVAKPFHALRRARSNYRMTLALASWLLAFFLTLPMMSMIRQEERWLEDGDVRRLCTPSWSHERYKAYLTVLFATSILLPGIAIGYLYAKLARAYWISQTKSLLNKELRRAPRHKVVLTTFIIVLAFWACFLPFWAWQLVPLYSHHLATISERMEVCINSLVTCLTYGNSCINPFLYTLLSRNYRDYRRKQQRGPGPPGVQHCTETGTVSQL</sequence>
<evidence type="ECO:0000313" key="16">
    <source>
        <dbReference type="Proteomes" id="UP000515159"/>
    </source>
</evidence>
<dbReference type="PROSITE" id="PS00237">
    <property type="entry name" value="G_PROTEIN_RECEP_F1_1"/>
    <property type="match status" value="1"/>
</dbReference>
<evidence type="ECO:0000259" key="15">
    <source>
        <dbReference type="PROSITE" id="PS50262"/>
    </source>
</evidence>
<evidence type="ECO:0000256" key="6">
    <source>
        <dbReference type="ARBA" id="ARBA00023040"/>
    </source>
</evidence>
<feature type="transmembrane region" description="Helical" evidence="14">
    <location>
        <begin position="199"/>
        <end position="221"/>
    </location>
</feature>
<keyword evidence="16" id="KW-1185">Reference proteome</keyword>
<feature type="transmembrane region" description="Helical" evidence="14">
    <location>
        <begin position="153"/>
        <end position="172"/>
    </location>
</feature>
<evidence type="ECO:0000256" key="10">
    <source>
        <dbReference type="ARBA" id="ARBA00025579"/>
    </source>
</evidence>
<dbReference type="InParanoid" id="A0A6P8SPW2"/>
<evidence type="ECO:0000256" key="8">
    <source>
        <dbReference type="ARBA" id="ARBA00023170"/>
    </source>
</evidence>
<reference evidence="17" key="1">
    <citation type="submission" date="2025-08" db="UniProtKB">
        <authorList>
            <consortium name="RefSeq"/>
        </authorList>
    </citation>
    <scope>IDENTIFICATION</scope>
</reference>
<feature type="domain" description="G-protein coupled receptors family 1 profile" evidence="15">
    <location>
        <begin position="50"/>
        <end position="309"/>
    </location>
</feature>
<keyword evidence="7 14" id="KW-0472">Membrane</keyword>
<feature type="compositionally biased region" description="Polar residues" evidence="13">
    <location>
        <begin position="335"/>
        <end position="344"/>
    </location>
</feature>
<feature type="transmembrane region" description="Helical" evidence="14">
    <location>
        <begin position="248"/>
        <end position="270"/>
    </location>
</feature>
<dbReference type="GO" id="GO:0001604">
    <property type="term" value="F:urotensin II receptor activity"/>
    <property type="evidence" value="ECO:0007669"/>
    <property type="project" value="InterPro"/>
</dbReference>
<keyword evidence="9 12" id="KW-0807">Transducer</keyword>
<feature type="transmembrane region" description="Helical" evidence="14">
    <location>
        <begin position="290"/>
        <end position="312"/>
    </location>
</feature>
<dbReference type="GO" id="GO:0007218">
    <property type="term" value="P:neuropeptide signaling pathway"/>
    <property type="evidence" value="ECO:0007669"/>
    <property type="project" value="TreeGrafter"/>
</dbReference>
<dbReference type="RefSeq" id="XP_033818278.1">
    <property type="nucleotide sequence ID" value="XM_033962387.1"/>
</dbReference>
<keyword evidence="5 14" id="KW-1133">Transmembrane helix</keyword>
<dbReference type="GO" id="GO:0005886">
    <property type="term" value="C:plasma membrane"/>
    <property type="evidence" value="ECO:0007669"/>
    <property type="project" value="UniProtKB-SubCell"/>
</dbReference>
<gene>
    <name evidence="17" type="primary">LOC117368662</name>
</gene>
<evidence type="ECO:0000256" key="11">
    <source>
        <dbReference type="ARBA" id="ARBA00032764"/>
    </source>
</evidence>
<feature type="region of interest" description="Disordered" evidence="13">
    <location>
        <begin position="321"/>
        <end position="344"/>
    </location>
</feature>
<comment type="similarity">
    <text evidence="12">Belongs to the G-protein coupled receptor 1 family.</text>
</comment>
<evidence type="ECO:0000256" key="7">
    <source>
        <dbReference type="ARBA" id="ARBA00023136"/>
    </source>
</evidence>
<name>A0A6P8SPW2_GEOSA</name>
<keyword evidence="6 12" id="KW-0297">G-protein coupled receptor</keyword>
<dbReference type="Gene3D" id="1.20.1070.10">
    <property type="entry name" value="Rhodopsin 7-helix transmembrane proteins"/>
    <property type="match status" value="1"/>
</dbReference>
<keyword evidence="8 12" id="KW-0675">Receptor</keyword>
<evidence type="ECO:0000256" key="3">
    <source>
        <dbReference type="ARBA" id="ARBA00022475"/>
    </source>
</evidence>
<dbReference type="InterPro" id="IPR000276">
    <property type="entry name" value="GPCR_Rhodpsn"/>
</dbReference>
<dbReference type="GO" id="GO:0097746">
    <property type="term" value="P:blood vessel diameter maintenance"/>
    <property type="evidence" value="ECO:0007669"/>
    <property type="project" value="InterPro"/>
</dbReference>
<dbReference type="AlphaFoldDB" id="A0A6P8SPW2"/>
<evidence type="ECO:0000313" key="17">
    <source>
        <dbReference type="RefSeq" id="XP_033818278.1"/>
    </source>
</evidence>
<evidence type="ECO:0000256" key="2">
    <source>
        <dbReference type="ARBA" id="ARBA00014302"/>
    </source>
</evidence>
<dbReference type="PROSITE" id="PS50262">
    <property type="entry name" value="G_PROTEIN_RECEP_F1_2"/>
    <property type="match status" value="1"/>
</dbReference>
<dbReference type="InterPro" id="IPR000670">
    <property type="entry name" value="Urot_II_rcpt"/>
</dbReference>
<dbReference type="GO" id="GO:0008217">
    <property type="term" value="P:regulation of blood pressure"/>
    <property type="evidence" value="ECO:0007669"/>
    <property type="project" value="InterPro"/>
</dbReference>
<evidence type="ECO:0000256" key="12">
    <source>
        <dbReference type="RuleBase" id="RU000688"/>
    </source>
</evidence>
<evidence type="ECO:0000256" key="1">
    <source>
        <dbReference type="ARBA" id="ARBA00004651"/>
    </source>
</evidence>
<dbReference type="OrthoDB" id="6076970at2759"/>
<dbReference type="KEGG" id="gsh:117368662"/>
<evidence type="ECO:0000256" key="4">
    <source>
        <dbReference type="ARBA" id="ARBA00022692"/>
    </source>
</evidence>
<comment type="function">
    <text evidence="10">High affinity receptor for urotensin-2 and urotensin-2B. The activity of this receptor is mediated by a G-protein that activate a phosphatidylinositol-calcium second messenger system.</text>
</comment>
<proteinExistence type="inferred from homology"/>
<dbReference type="PRINTS" id="PR00237">
    <property type="entry name" value="GPCRRHODOPSN"/>
</dbReference>
<dbReference type="PRINTS" id="PR00647">
    <property type="entry name" value="UROTENSIN2R"/>
</dbReference>
<keyword evidence="3" id="KW-1003">Cell membrane</keyword>
<evidence type="ECO:0000256" key="13">
    <source>
        <dbReference type="SAM" id="MobiDB-lite"/>
    </source>
</evidence>
<dbReference type="PANTHER" id="PTHR24230">
    <property type="entry name" value="G-PROTEIN COUPLED RECEPTOR"/>
    <property type="match status" value="1"/>
</dbReference>
<dbReference type="Proteomes" id="UP000515159">
    <property type="component" value="Chromosome 10"/>
</dbReference>
<dbReference type="InterPro" id="IPR017452">
    <property type="entry name" value="GPCR_Rhodpsn_7TM"/>
</dbReference>
<keyword evidence="4 12" id="KW-0812">Transmembrane</keyword>
<accession>A0A6P8SPW2</accession>
<protein>
    <recommendedName>
        <fullName evidence="2">Urotensin-2 receptor</fullName>
    </recommendedName>
    <alternativeName>
        <fullName evidence="11">Urotensin II receptor</fullName>
    </alternativeName>
</protein>
<comment type="subcellular location">
    <subcellularLocation>
        <location evidence="1">Cell membrane</location>
        <topology evidence="1">Multi-pass membrane protein</topology>
    </subcellularLocation>
</comment>
<dbReference type="PANTHER" id="PTHR24230:SF160">
    <property type="entry name" value="UROTENSIN-2 RECEPTOR"/>
    <property type="match status" value="1"/>
</dbReference>
<organism evidence="16 17">
    <name type="scientific">Geotrypetes seraphini</name>
    <name type="common">Gaboon caecilian</name>
    <name type="synonym">Caecilia seraphini</name>
    <dbReference type="NCBI Taxonomy" id="260995"/>
    <lineage>
        <taxon>Eukaryota</taxon>
        <taxon>Metazoa</taxon>
        <taxon>Chordata</taxon>
        <taxon>Craniata</taxon>
        <taxon>Vertebrata</taxon>
        <taxon>Euteleostomi</taxon>
        <taxon>Amphibia</taxon>
        <taxon>Gymnophiona</taxon>
        <taxon>Geotrypetes</taxon>
    </lineage>
</organism>
<evidence type="ECO:0000256" key="14">
    <source>
        <dbReference type="SAM" id="Phobius"/>
    </source>
</evidence>
<dbReference type="GeneID" id="117368662"/>
<dbReference type="Pfam" id="PF00001">
    <property type="entry name" value="7tm_1"/>
    <property type="match status" value="1"/>
</dbReference>
<evidence type="ECO:0000256" key="5">
    <source>
        <dbReference type="ARBA" id="ARBA00022989"/>
    </source>
</evidence>
<feature type="transmembrane region" description="Helical" evidence="14">
    <location>
        <begin position="34"/>
        <end position="58"/>
    </location>
</feature>
<evidence type="ECO:0000256" key="9">
    <source>
        <dbReference type="ARBA" id="ARBA00023224"/>
    </source>
</evidence>
<dbReference type="SUPFAM" id="SSF81321">
    <property type="entry name" value="Family A G protein-coupled receptor-like"/>
    <property type="match status" value="1"/>
</dbReference>